<protein>
    <submittedName>
        <fullName evidence="1">Uncharacterized protein</fullName>
    </submittedName>
</protein>
<reference evidence="1" key="3">
    <citation type="submission" date="2025-09" db="UniProtKB">
        <authorList>
            <consortium name="Ensembl"/>
        </authorList>
    </citation>
    <scope>IDENTIFICATION</scope>
</reference>
<evidence type="ECO:0000313" key="2">
    <source>
        <dbReference type="Proteomes" id="UP000694411"/>
    </source>
</evidence>
<dbReference type="Ensembl" id="ENSTGET00000006642.1">
    <property type="protein sequence ID" value="ENSTGEP00000005481.1"/>
    <property type="gene ID" value="ENSTGEG00000004550.1"/>
</dbReference>
<dbReference type="AlphaFoldDB" id="A0A8D2JVZ6"/>
<proteinExistence type="predicted"/>
<keyword evidence="2" id="KW-1185">Reference proteome</keyword>
<organism evidence="1 2">
    <name type="scientific">Theropithecus gelada</name>
    <name type="common">Gelada baboon</name>
    <dbReference type="NCBI Taxonomy" id="9565"/>
    <lineage>
        <taxon>Eukaryota</taxon>
        <taxon>Metazoa</taxon>
        <taxon>Chordata</taxon>
        <taxon>Craniata</taxon>
        <taxon>Vertebrata</taxon>
        <taxon>Euteleostomi</taxon>
        <taxon>Mammalia</taxon>
        <taxon>Eutheria</taxon>
        <taxon>Euarchontoglires</taxon>
        <taxon>Primates</taxon>
        <taxon>Haplorrhini</taxon>
        <taxon>Catarrhini</taxon>
        <taxon>Cercopithecidae</taxon>
        <taxon>Cercopithecinae</taxon>
        <taxon>Theropithecus</taxon>
    </lineage>
</organism>
<reference evidence="1" key="2">
    <citation type="submission" date="2025-08" db="UniProtKB">
        <authorList>
            <consortium name="Ensembl"/>
        </authorList>
    </citation>
    <scope>IDENTIFICATION</scope>
</reference>
<reference evidence="1" key="1">
    <citation type="submission" date="2018-05" db="EMBL/GenBank/DDBJ databases">
        <title>Whole genome of Theropithecus gelada.</title>
        <authorList>
            <person name="Chiou K.L."/>
            <person name="Snyder-Mackler N."/>
        </authorList>
    </citation>
    <scope>NUCLEOTIDE SEQUENCE [LARGE SCALE GENOMIC DNA]</scope>
</reference>
<dbReference type="PANTHER" id="PTHR12138:SF75">
    <property type="entry name" value="SECRETED PROTEIN"/>
    <property type="match status" value="1"/>
</dbReference>
<sequence length="82" mass="9014">MNGTERVLKRDADGRRAWVILTQTGSRFLKICFASYTLNSRSLTAHLALSPRLECSGRISAHCKLRLPGSRHSPASPPRPAA</sequence>
<dbReference type="Proteomes" id="UP000694411">
    <property type="component" value="Chromosome 12"/>
</dbReference>
<accession>A0A8D2JVZ6</accession>
<evidence type="ECO:0000313" key="1">
    <source>
        <dbReference type="Ensembl" id="ENSTGEP00000005481.1"/>
    </source>
</evidence>
<dbReference type="PANTHER" id="PTHR12138">
    <property type="entry name" value="PRIMATE-EXPANDED PROTEIN FAMILY"/>
    <property type="match status" value="1"/>
</dbReference>
<name>A0A8D2JVZ6_THEGE</name>